<keyword evidence="10" id="KW-1185">Reference proteome</keyword>
<feature type="region of interest" description="Disordered" evidence="7">
    <location>
        <begin position="1"/>
        <end position="24"/>
    </location>
</feature>
<dbReference type="SMART" id="SM00360">
    <property type="entry name" value="RRM"/>
    <property type="match status" value="1"/>
</dbReference>
<name>A0A2P6VA85_9CHLO</name>
<dbReference type="PANTHER" id="PTHR10352">
    <property type="entry name" value="EUKARYOTIC TRANSLATION INITIATION FACTOR 3 SUBUNIT G"/>
    <property type="match status" value="1"/>
</dbReference>
<dbReference type="HAMAP" id="MF_03006">
    <property type="entry name" value="eIF3g"/>
    <property type="match status" value="1"/>
</dbReference>
<dbReference type="PROSITE" id="PS50102">
    <property type="entry name" value="RRM"/>
    <property type="match status" value="1"/>
</dbReference>
<keyword evidence="4 5" id="KW-0648">Protein biosynthesis</keyword>
<dbReference type="InterPro" id="IPR035979">
    <property type="entry name" value="RBD_domain_sf"/>
</dbReference>
<dbReference type="SUPFAM" id="SSF54928">
    <property type="entry name" value="RNA-binding domain, RBD"/>
    <property type="match status" value="1"/>
</dbReference>
<dbReference type="OrthoDB" id="1749473at2759"/>
<organism evidence="9 10">
    <name type="scientific">Micractinium conductrix</name>
    <dbReference type="NCBI Taxonomy" id="554055"/>
    <lineage>
        <taxon>Eukaryota</taxon>
        <taxon>Viridiplantae</taxon>
        <taxon>Chlorophyta</taxon>
        <taxon>core chlorophytes</taxon>
        <taxon>Trebouxiophyceae</taxon>
        <taxon>Chlorellales</taxon>
        <taxon>Chlorellaceae</taxon>
        <taxon>Chlorella clade</taxon>
        <taxon>Micractinium</taxon>
    </lineage>
</organism>
<dbReference type="InterPro" id="IPR000504">
    <property type="entry name" value="RRM_dom"/>
</dbReference>
<evidence type="ECO:0000256" key="1">
    <source>
        <dbReference type="ARBA" id="ARBA00022490"/>
    </source>
</evidence>
<comment type="similarity">
    <text evidence="5">Belongs to the eIF-3 subunit G family.</text>
</comment>
<evidence type="ECO:0000313" key="10">
    <source>
        <dbReference type="Proteomes" id="UP000239649"/>
    </source>
</evidence>
<comment type="subunit">
    <text evidence="5">Component of the eukaryotic translation initiation factor 3 (eIF-3) complex.</text>
</comment>
<feature type="domain" description="RRM" evidence="8">
    <location>
        <begin position="201"/>
        <end position="279"/>
    </location>
</feature>
<comment type="function">
    <text evidence="5">RNA-binding component of the eukaryotic translation initiation factor 3 (eIF-3) complex, which is involved in protein synthesis of a specialized repertoire of mRNAs and, together with other initiation factors, stimulates binding of mRNA and methionyl-tRNAi to the 40S ribosome. The eIF-3 complex specifically targets and initiates translation of a subset of mRNAs involved in cell proliferation. This subunit can bind 18S rRNA.</text>
</comment>
<keyword evidence="1 5" id="KW-0963">Cytoplasm</keyword>
<protein>
    <recommendedName>
        <fullName evidence="5">Eukaryotic translation initiation factor 3 subunit G</fullName>
        <shortName evidence="5">eIF3g</shortName>
    </recommendedName>
    <alternativeName>
        <fullName evidence="5">Eukaryotic translation initiation factor 3 RNA-binding subunit</fullName>
        <shortName evidence="5">eIF-3 RNA-binding subunit</shortName>
    </alternativeName>
    <alternativeName>
        <fullName evidence="5">Eukaryotic translation initiation factor 3 subunit 4</fullName>
    </alternativeName>
</protein>
<dbReference type="CDD" id="cd12408">
    <property type="entry name" value="RRM_eIF3G_like"/>
    <property type="match status" value="1"/>
</dbReference>
<evidence type="ECO:0000256" key="3">
    <source>
        <dbReference type="ARBA" id="ARBA00022884"/>
    </source>
</evidence>
<dbReference type="GO" id="GO:0001732">
    <property type="term" value="P:formation of cytoplasmic translation initiation complex"/>
    <property type="evidence" value="ECO:0007669"/>
    <property type="project" value="UniProtKB-UniRule"/>
</dbReference>
<evidence type="ECO:0000259" key="8">
    <source>
        <dbReference type="PROSITE" id="PS50102"/>
    </source>
</evidence>
<dbReference type="Proteomes" id="UP000239649">
    <property type="component" value="Unassembled WGS sequence"/>
</dbReference>
<feature type="region of interest" description="Disordered" evidence="7">
    <location>
        <begin position="150"/>
        <end position="202"/>
    </location>
</feature>
<gene>
    <name evidence="9" type="ORF">C2E20_5501</name>
</gene>
<dbReference type="Gene3D" id="3.30.70.330">
    <property type="match status" value="1"/>
</dbReference>
<evidence type="ECO:0000256" key="5">
    <source>
        <dbReference type="HAMAP-Rule" id="MF_03006"/>
    </source>
</evidence>
<reference evidence="9 10" key="1">
    <citation type="journal article" date="2018" name="Plant J.">
        <title>Genome sequences of Chlorella sorokiniana UTEX 1602 and Micractinium conductrix SAG 241.80: implications to maltose excretion by a green alga.</title>
        <authorList>
            <person name="Arriola M.B."/>
            <person name="Velmurugan N."/>
            <person name="Zhang Y."/>
            <person name="Plunkett M.H."/>
            <person name="Hondzo H."/>
            <person name="Barney B.M."/>
        </authorList>
    </citation>
    <scope>NUCLEOTIDE SEQUENCE [LARGE SCALE GENOMIC DNA]</scope>
    <source>
        <strain evidence="9 10">SAG 241.80</strain>
    </source>
</reference>
<dbReference type="InterPro" id="IPR034240">
    <property type="entry name" value="eIF3G_RRM"/>
</dbReference>
<dbReference type="Pfam" id="PF00076">
    <property type="entry name" value="RRM_1"/>
    <property type="match status" value="1"/>
</dbReference>
<evidence type="ECO:0000256" key="2">
    <source>
        <dbReference type="ARBA" id="ARBA00022540"/>
    </source>
</evidence>
<feature type="compositionally biased region" description="Basic and acidic residues" evidence="7">
    <location>
        <begin position="92"/>
        <end position="105"/>
    </location>
</feature>
<keyword evidence="3 6" id="KW-0694">RNA-binding</keyword>
<feature type="region of interest" description="Disordered" evidence="7">
    <location>
        <begin position="71"/>
        <end position="105"/>
    </location>
</feature>
<dbReference type="Pfam" id="PF12353">
    <property type="entry name" value="eIF3g"/>
    <property type="match status" value="1"/>
</dbReference>
<evidence type="ECO:0000256" key="7">
    <source>
        <dbReference type="SAM" id="MobiDB-lite"/>
    </source>
</evidence>
<dbReference type="GO" id="GO:0033290">
    <property type="term" value="C:eukaryotic 48S preinitiation complex"/>
    <property type="evidence" value="ECO:0007669"/>
    <property type="project" value="UniProtKB-UniRule"/>
</dbReference>
<dbReference type="STRING" id="554055.A0A2P6VA85"/>
<dbReference type="InterPro" id="IPR024675">
    <property type="entry name" value="eIF3g_N"/>
</dbReference>
<dbReference type="InterPro" id="IPR012677">
    <property type="entry name" value="Nucleotide-bd_a/b_plait_sf"/>
</dbReference>
<sequence>MAKWGDLLEEEEELPQSTTTGPDAKGVVTKVEYYRNEKGEVMKKTTKTRVVKIEKKVYQVAQDRRASWRKFGEAASERATDSVTSQTPDEVQMERIHRQKQTQEEKAAKGAADFASAMQGGDKSAIVGSLRDMLYKKRMERQLLAAKGLIAAPERPPDEDGPGGSLPAAGKAGGWVPPSLRNRVGGGDAGPGEAMRRRDENSVRVSNLSEDVTEDDLAELFGPFGPIQRIFVAKDRETGESRGFAFINFIHREDANRAIAKLDGFGYDNLILSVSMAAPRPERP</sequence>
<dbReference type="InterPro" id="IPR017334">
    <property type="entry name" value="eIF3_g"/>
</dbReference>
<evidence type="ECO:0000256" key="4">
    <source>
        <dbReference type="ARBA" id="ARBA00022917"/>
    </source>
</evidence>
<proteinExistence type="inferred from homology"/>
<dbReference type="GO" id="GO:0005852">
    <property type="term" value="C:eukaryotic translation initiation factor 3 complex"/>
    <property type="evidence" value="ECO:0007669"/>
    <property type="project" value="UniProtKB-UniRule"/>
</dbReference>
<evidence type="ECO:0000256" key="6">
    <source>
        <dbReference type="PROSITE-ProRule" id="PRU00176"/>
    </source>
</evidence>
<feature type="compositionally biased region" description="Basic and acidic residues" evidence="7">
    <location>
        <begin position="71"/>
        <end position="80"/>
    </location>
</feature>
<dbReference type="AlphaFoldDB" id="A0A2P6VA85"/>
<dbReference type="GO" id="GO:0003723">
    <property type="term" value="F:RNA binding"/>
    <property type="evidence" value="ECO:0007669"/>
    <property type="project" value="UniProtKB-UniRule"/>
</dbReference>
<dbReference type="GO" id="GO:0003743">
    <property type="term" value="F:translation initiation factor activity"/>
    <property type="evidence" value="ECO:0007669"/>
    <property type="project" value="UniProtKB-UniRule"/>
</dbReference>
<dbReference type="GO" id="GO:0016282">
    <property type="term" value="C:eukaryotic 43S preinitiation complex"/>
    <property type="evidence" value="ECO:0007669"/>
    <property type="project" value="UniProtKB-UniRule"/>
</dbReference>
<dbReference type="EMBL" id="LHPF02000016">
    <property type="protein sequence ID" value="PSC71007.1"/>
    <property type="molecule type" value="Genomic_DNA"/>
</dbReference>
<comment type="subcellular location">
    <subcellularLocation>
        <location evidence="5">Cytoplasm</location>
    </subcellularLocation>
</comment>
<evidence type="ECO:0000313" key="9">
    <source>
        <dbReference type="EMBL" id="PSC71007.1"/>
    </source>
</evidence>
<dbReference type="PIRSF" id="PIRSF037949">
    <property type="entry name" value="Transl_init_eIF-3_RNA-bind"/>
    <property type="match status" value="1"/>
</dbReference>
<comment type="caution">
    <text evidence="9">The sequence shown here is derived from an EMBL/GenBank/DDBJ whole genome shotgun (WGS) entry which is preliminary data.</text>
</comment>
<keyword evidence="2 5" id="KW-0396">Initiation factor</keyword>
<accession>A0A2P6VA85</accession>